<dbReference type="GO" id="GO:0005829">
    <property type="term" value="C:cytosol"/>
    <property type="evidence" value="ECO:0007669"/>
    <property type="project" value="TreeGrafter"/>
</dbReference>
<sequence>MLPEMLDGFVNTSILARAQKKGLVEIHLHNLRDYTTDKHRRVDDYPFGGFAGMVMQCQPIDACISKLTSEREYDEIIFTSPDGEQFDQPMANELSLKKNIIILCGHYKGIDYRIREHLITKEISVGDYVLTGGELPAAVMCDALVRLVPGVLSDEQSAFNDSFQDNLLAAPVYTRPSDYKGWKVPDILLSGHDAKIKEWELTQSVERTKRLRPDLLVGTEWEE</sequence>
<comment type="caution">
    <text evidence="16">The sequence shown here is derived from an EMBL/GenBank/DDBJ whole genome shotgun (WGS) entry which is preliminary data.</text>
</comment>
<evidence type="ECO:0000256" key="14">
    <source>
        <dbReference type="ARBA" id="ARBA00047783"/>
    </source>
</evidence>
<dbReference type="InterPro" id="IPR023148">
    <property type="entry name" value="tRNA_m1G_MeTrfase_C_sf"/>
</dbReference>
<accession>J9BRH5</accession>
<dbReference type="InterPro" id="IPR029026">
    <property type="entry name" value="tRNA_m1G_MTases_N"/>
</dbReference>
<name>J9BRH5_9ZZZZ</name>
<comment type="similarity">
    <text evidence="3">Belongs to the RNA methyltransferase TrmD family.</text>
</comment>
<dbReference type="NCBIfam" id="TIGR00088">
    <property type="entry name" value="trmD"/>
    <property type="match status" value="1"/>
</dbReference>
<keyword evidence="11" id="KW-0819">tRNA processing</keyword>
<dbReference type="PIRSF" id="PIRSF000386">
    <property type="entry name" value="tRNA_mtase"/>
    <property type="match status" value="1"/>
</dbReference>
<dbReference type="HAMAP" id="MF_00605">
    <property type="entry name" value="TrmD"/>
    <property type="match status" value="1"/>
</dbReference>
<dbReference type="FunFam" id="3.40.1280.10:FF:000001">
    <property type="entry name" value="tRNA (guanine-N(1)-)-methyltransferase"/>
    <property type="match status" value="1"/>
</dbReference>
<dbReference type="GO" id="GO:0052906">
    <property type="term" value="F:tRNA (guanine(37)-N1)-methyltransferase activity"/>
    <property type="evidence" value="ECO:0007669"/>
    <property type="project" value="UniProtKB-EC"/>
</dbReference>
<comment type="subunit">
    <text evidence="4">Homodimer.</text>
</comment>
<evidence type="ECO:0000259" key="15">
    <source>
        <dbReference type="Pfam" id="PF01746"/>
    </source>
</evidence>
<feature type="domain" description="tRNA methyltransferase TRMD/TRM10-type" evidence="15">
    <location>
        <begin position="2"/>
        <end position="216"/>
    </location>
</feature>
<organism evidence="16">
    <name type="scientific">gut metagenome</name>
    <dbReference type="NCBI Taxonomy" id="749906"/>
    <lineage>
        <taxon>unclassified sequences</taxon>
        <taxon>metagenomes</taxon>
        <taxon>organismal metagenomes</taxon>
    </lineage>
</organism>
<dbReference type="InterPro" id="IPR029028">
    <property type="entry name" value="Alpha/beta_knot_MTases"/>
</dbReference>
<evidence type="ECO:0000256" key="11">
    <source>
        <dbReference type="ARBA" id="ARBA00022694"/>
    </source>
</evidence>
<evidence type="ECO:0000256" key="13">
    <source>
        <dbReference type="ARBA" id="ARBA00033392"/>
    </source>
</evidence>
<gene>
    <name evidence="16" type="ORF">EVA_21719</name>
</gene>
<evidence type="ECO:0000256" key="4">
    <source>
        <dbReference type="ARBA" id="ARBA00011738"/>
    </source>
</evidence>
<comment type="subcellular location">
    <subcellularLocation>
        <location evidence="2">Cytoplasm</location>
    </subcellularLocation>
</comment>
<dbReference type="Gene3D" id="1.10.1270.20">
    <property type="entry name" value="tRNA(m1g37)methyltransferase, domain 2"/>
    <property type="match status" value="1"/>
</dbReference>
<protein>
    <recommendedName>
        <fullName evidence="6">tRNA (guanine-N(1)-)-methyltransferase</fullName>
        <ecNumber evidence="5">2.1.1.228</ecNumber>
    </recommendedName>
    <alternativeName>
        <fullName evidence="12">M1G-methyltransferase</fullName>
    </alternativeName>
    <alternativeName>
        <fullName evidence="13">tRNA [GM37] methyltransferase</fullName>
    </alternativeName>
</protein>
<reference evidence="16" key="1">
    <citation type="journal article" date="2012" name="PLoS ONE">
        <title>Gene sets for utilization of primary and secondary nutrition supplies in the distal gut of endangered iberian lynx.</title>
        <authorList>
            <person name="Alcaide M."/>
            <person name="Messina E."/>
            <person name="Richter M."/>
            <person name="Bargiela R."/>
            <person name="Peplies J."/>
            <person name="Huws S.A."/>
            <person name="Newbold C.J."/>
            <person name="Golyshin P.N."/>
            <person name="Simon M.A."/>
            <person name="Lopez G."/>
            <person name="Yakimov M.M."/>
            <person name="Ferrer M."/>
        </authorList>
    </citation>
    <scope>NUCLEOTIDE SEQUENCE</scope>
</reference>
<evidence type="ECO:0000256" key="5">
    <source>
        <dbReference type="ARBA" id="ARBA00012807"/>
    </source>
</evidence>
<evidence type="ECO:0000256" key="2">
    <source>
        <dbReference type="ARBA" id="ARBA00004496"/>
    </source>
</evidence>
<evidence type="ECO:0000256" key="1">
    <source>
        <dbReference type="ARBA" id="ARBA00002634"/>
    </source>
</evidence>
<evidence type="ECO:0000256" key="7">
    <source>
        <dbReference type="ARBA" id="ARBA00022490"/>
    </source>
</evidence>
<dbReference type="CDD" id="cd18080">
    <property type="entry name" value="TrmD-like"/>
    <property type="match status" value="1"/>
</dbReference>
<keyword evidence="10" id="KW-0949">S-adenosyl-L-methionine</keyword>
<keyword evidence="7" id="KW-0963">Cytoplasm</keyword>
<evidence type="ECO:0000256" key="12">
    <source>
        <dbReference type="ARBA" id="ARBA00029736"/>
    </source>
</evidence>
<dbReference type="GO" id="GO:0002939">
    <property type="term" value="P:tRNA N1-guanine methylation"/>
    <property type="evidence" value="ECO:0007669"/>
    <property type="project" value="TreeGrafter"/>
</dbReference>
<evidence type="ECO:0000313" key="16">
    <source>
        <dbReference type="EMBL" id="EJW90175.1"/>
    </source>
</evidence>
<dbReference type="PANTHER" id="PTHR46417">
    <property type="entry name" value="TRNA (GUANINE-N(1)-)-METHYLTRANSFERASE"/>
    <property type="match status" value="1"/>
</dbReference>
<evidence type="ECO:0000256" key="10">
    <source>
        <dbReference type="ARBA" id="ARBA00022691"/>
    </source>
</evidence>
<dbReference type="PANTHER" id="PTHR46417:SF1">
    <property type="entry name" value="TRNA (GUANINE-N(1)-)-METHYLTRANSFERASE"/>
    <property type="match status" value="1"/>
</dbReference>
<dbReference type="AlphaFoldDB" id="J9BRH5"/>
<dbReference type="Pfam" id="PF01746">
    <property type="entry name" value="tRNA_m1G_MT"/>
    <property type="match status" value="1"/>
</dbReference>
<comment type="catalytic activity">
    <reaction evidence="14">
        <text>guanosine(37) in tRNA + S-adenosyl-L-methionine = N(1)-methylguanosine(37) in tRNA + S-adenosyl-L-homocysteine + H(+)</text>
        <dbReference type="Rhea" id="RHEA:36899"/>
        <dbReference type="Rhea" id="RHEA-COMP:10145"/>
        <dbReference type="Rhea" id="RHEA-COMP:10147"/>
        <dbReference type="ChEBI" id="CHEBI:15378"/>
        <dbReference type="ChEBI" id="CHEBI:57856"/>
        <dbReference type="ChEBI" id="CHEBI:59789"/>
        <dbReference type="ChEBI" id="CHEBI:73542"/>
        <dbReference type="ChEBI" id="CHEBI:74269"/>
        <dbReference type="EC" id="2.1.1.228"/>
    </reaction>
</comment>
<dbReference type="EC" id="2.1.1.228" evidence="5"/>
<evidence type="ECO:0000256" key="3">
    <source>
        <dbReference type="ARBA" id="ARBA00007630"/>
    </source>
</evidence>
<evidence type="ECO:0000256" key="8">
    <source>
        <dbReference type="ARBA" id="ARBA00022603"/>
    </source>
</evidence>
<keyword evidence="9 16" id="KW-0808">Transferase</keyword>
<comment type="function">
    <text evidence="1">Specifically methylates guanosine-37 in various tRNAs.</text>
</comment>
<dbReference type="InterPro" id="IPR002649">
    <property type="entry name" value="tRNA_m1G_MeTrfase_TrmD"/>
</dbReference>
<keyword evidence="8 16" id="KW-0489">Methyltransferase</keyword>
<dbReference type="Gene3D" id="3.40.1280.10">
    <property type="match status" value="1"/>
</dbReference>
<dbReference type="InterPro" id="IPR016009">
    <property type="entry name" value="tRNA_MeTrfase_TRMD/TRM10"/>
</dbReference>
<dbReference type="EMBL" id="AMCI01008997">
    <property type="protein sequence ID" value="EJW90175.1"/>
    <property type="molecule type" value="Genomic_DNA"/>
</dbReference>
<evidence type="ECO:0000256" key="9">
    <source>
        <dbReference type="ARBA" id="ARBA00022679"/>
    </source>
</evidence>
<proteinExistence type="inferred from homology"/>
<dbReference type="NCBIfam" id="NF000648">
    <property type="entry name" value="PRK00026.1"/>
    <property type="match status" value="1"/>
</dbReference>
<dbReference type="SUPFAM" id="SSF75217">
    <property type="entry name" value="alpha/beta knot"/>
    <property type="match status" value="1"/>
</dbReference>
<evidence type="ECO:0000256" key="6">
    <source>
        <dbReference type="ARBA" id="ARBA00014679"/>
    </source>
</evidence>